<proteinExistence type="predicted"/>
<accession>A0ABT0K144</accession>
<comment type="caution">
    <text evidence="1">The sequence shown here is derived from an EMBL/GenBank/DDBJ whole genome shotgun (WGS) entry which is preliminary data.</text>
</comment>
<sequence length="499" mass="54852">MSQRTGTKLLTAQERPTVRALLGLPIPPEELTPKPADANQPDHHVWERTHDSAAAKDAFATELKAALKTAIDDQEPAIQRKENARSIDLRSLLPAAAAAREIVDAYFADWTRTAALPASLLNTRQHFSFTVDGDAPTIVSMADLPTRTRLRWTTEPANVIGFLMGTDGPRAVATRHSFHHENGTTEESAFYQQAVVEPFLAAHRDALIRYEKFVMSMTDPNTARVFIAPWVPDWKATETELTSAAVAQKKWNIFANLVHEYIHVLQHPLLPTATGRSVVVREGICEYLAVQVVRHVGTWSDEQLTDLNKRIVGAGNFRASRNWLTGYTATEEYRSYVDRVTQAIQTVGVNAIYAAFFQGHTEFLGTAVGHGGCQFALPAVATAAGGTRRLPFPATSGRRGHDWISRGTAIPAPTFAELNADVELTLAQGFVDDGLDLQISVPNFRAHRVLTFDGVSETWEQIAAQNGTSVSDLLAINSPDGRLPPLEDLGLEWLLVRDI</sequence>
<evidence type="ECO:0000313" key="1">
    <source>
        <dbReference type="EMBL" id="MCK9877515.1"/>
    </source>
</evidence>
<name>A0ABT0K144_9ACTN</name>
<evidence type="ECO:0008006" key="3">
    <source>
        <dbReference type="Google" id="ProtNLM"/>
    </source>
</evidence>
<dbReference type="EMBL" id="JALKFT010000018">
    <property type="protein sequence ID" value="MCK9877515.1"/>
    <property type="molecule type" value="Genomic_DNA"/>
</dbReference>
<dbReference type="RefSeq" id="WP_248825742.1">
    <property type="nucleotide sequence ID" value="NZ_JALKFT010000018.1"/>
</dbReference>
<keyword evidence="2" id="KW-1185">Reference proteome</keyword>
<dbReference type="Proteomes" id="UP001201873">
    <property type="component" value="Unassembled WGS sequence"/>
</dbReference>
<protein>
    <recommendedName>
        <fullName evidence="3">LysM domain-containing protein</fullName>
    </recommendedName>
</protein>
<reference evidence="1 2" key="1">
    <citation type="submission" date="2022-04" db="EMBL/GenBank/DDBJ databases">
        <title>Genome diversity in the genus Frankia.</title>
        <authorList>
            <person name="Carlos-Shanley C."/>
            <person name="Hahn D."/>
        </authorList>
    </citation>
    <scope>NUCLEOTIDE SEQUENCE [LARGE SCALE GENOMIC DNA]</scope>
    <source>
        <strain evidence="1 2">Ag45/Mut15</strain>
    </source>
</reference>
<evidence type="ECO:0000313" key="2">
    <source>
        <dbReference type="Proteomes" id="UP001201873"/>
    </source>
</evidence>
<gene>
    <name evidence="1" type="ORF">MXD59_17335</name>
</gene>
<organism evidence="1 2">
    <name type="scientific">Frankia umida</name>
    <dbReference type="NCBI Taxonomy" id="573489"/>
    <lineage>
        <taxon>Bacteria</taxon>
        <taxon>Bacillati</taxon>
        <taxon>Actinomycetota</taxon>
        <taxon>Actinomycetes</taxon>
        <taxon>Frankiales</taxon>
        <taxon>Frankiaceae</taxon>
        <taxon>Frankia</taxon>
    </lineage>
</organism>